<dbReference type="OrthoDB" id="913616at2759"/>
<proteinExistence type="predicted"/>
<keyword evidence="3" id="KW-1185">Reference proteome</keyword>
<sequence>MAPEVDELYLPIHVLHLMLSSLPVKSMLRFKTVSKSWNAMISDPVFVQINLQKSNDSNSQNLFLGRPYGANDFKMFHLIKLQDGKFDFEALVDCPYNLDIVLGYCDGVFLLSDSSYRTFLLWSPCNRRRALLWLPYKFESSRVHYGLCHDPTVGEFKVVIVYGEYYRVFSCKDECWSEKKEFPYPNGSRSGSGLSMNGAFYWVWRDENEPHNEEIIYFDSEDDKFKISEKPNQVTPNHQMFLVCLRGHFCLYSRHGRTNKIDKIWIIDKNRAKNSWPREPLYFVENDIVITLSIDARFEGFSICEKTRSEFEGWMHDLQLFPYVDSLFFPN</sequence>
<dbReference type="InterPro" id="IPR001810">
    <property type="entry name" value="F-box_dom"/>
</dbReference>
<evidence type="ECO:0000313" key="2">
    <source>
        <dbReference type="EMBL" id="PIN12082.1"/>
    </source>
</evidence>
<comment type="caution">
    <text evidence="2">The sequence shown here is derived from an EMBL/GenBank/DDBJ whole genome shotgun (WGS) entry which is preliminary data.</text>
</comment>
<dbReference type="Gene3D" id="1.20.1280.50">
    <property type="match status" value="1"/>
</dbReference>
<dbReference type="AlphaFoldDB" id="A0A2G9H3J1"/>
<feature type="domain" description="F-box" evidence="1">
    <location>
        <begin position="4"/>
        <end position="49"/>
    </location>
</feature>
<dbReference type="InterPro" id="IPR017451">
    <property type="entry name" value="F-box-assoc_interact_dom"/>
</dbReference>
<dbReference type="InterPro" id="IPR050796">
    <property type="entry name" value="SCF_F-box_component"/>
</dbReference>
<organism evidence="2 3">
    <name type="scientific">Handroanthus impetiginosus</name>
    <dbReference type="NCBI Taxonomy" id="429701"/>
    <lineage>
        <taxon>Eukaryota</taxon>
        <taxon>Viridiplantae</taxon>
        <taxon>Streptophyta</taxon>
        <taxon>Embryophyta</taxon>
        <taxon>Tracheophyta</taxon>
        <taxon>Spermatophyta</taxon>
        <taxon>Magnoliopsida</taxon>
        <taxon>eudicotyledons</taxon>
        <taxon>Gunneridae</taxon>
        <taxon>Pentapetalae</taxon>
        <taxon>asterids</taxon>
        <taxon>lamiids</taxon>
        <taxon>Lamiales</taxon>
        <taxon>Bignoniaceae</taxon>
        <taxon>Crescentiina</taxon>
        <taxon>Tabebuia alliance</taxon>
        <taxon>Handroanthus</taxon>
    </lineage>
</organism>
<dbReference type="PROSITE" id="PS50181">
    <property type="entry name" value="FBOX"/>
    <property type="match status" value="1"/>
</dbReference>
<evidence type="ECO:0000313" key="3">
    <source>
        <dbReference type="Proteomes" id="UP000231279"/>
    </source>
</evidence>
<dbReference type="InterPro" id="IPR036047">
    <property type="entry name" value="F-box-like_dom_sf"/>
</dbReference>
<dbReference type="SMART" id="SM00256">
    <property type="entry name" value="FBOX"/>
    <property type="match status" value="1"/>
</dbReference>
<gene>
    <name evidence="2" type="ORF">CDL12_15319</name>
</gene>
<dbReference type="PANTHER" id="PTHR31672:SF13">
    <property type="entry name" value="F-BOX PROTEIN CPR30-LIKE"/>
    <property type="match status" value="1"/>
</dbReference>
<accession>A0A2G9H3J1</accession>
<dbReference type="SUPFAM" id="SSF81383">
    <property type="entry name" value="F-box domain"/>
    <property type="match status" value="1"/>
</dbReference>
<dbReference type="NCBIfam" id="TIGR01640">
    <property type="entry name" value="F_box_assoc_1"/>
    <property type="match status" value="1"/>
</dbReference>
<dbReference type="PANTHER" id="PTHR31672">
    <property type="entry name" value="BNACNNG10540D PROTEIN"/>
    <property type="match status" value="1"/>
</dbReference>
<reference evidence="3" key="1">
    <citation type="journal article" date="2018" name="Gigascience">
        <title>Genome assembly of the Pink Ipe (Handroanthus impetiginosus, Bignoniaceae), a highly valued, ecologically keystone Neotropical timber forest tree.</title>
        <authorList>
            <person name="Silva-Junior O.B."/>
            <person name="Grattapaglia D."/>
            <person name="Novaes E."/>
            <person name="Collevatti R.G."/>
        </authorList>
    </citation>
    <scope>NUCLEOTIDE SEQUENCE [LARGE SCALE GENOMIC DNA]</scope>
    <source>
        <strain evidence="3">cv. UFG-1</strain>
    </source>
</reference>
<dbReference type="Pfam" id="PF00646">
    <property type="entry name" value="F-box"/>
    <property type="match status" value="1"/>
</dbReference>
<dbReference type="STRING" id="429701.A0A2G9H3J1"/>
<dbReference type="EMBL" id="NKXS01002797">
    <property type="protein sequence ID" value="PIN12082.1"/>
    <property type="molecule type" value="Genomic_DNA"/>
</dbReference>
<name>A0A2G9H3J1_9LAMI</name>
<protein>
    <recommendedName>
        <fullName evidence="1">F-box domain-containing protein</fullName>
    </recommendedName>
</protein>
<dbReference type="Pfam" id="PF07734">
    <property type="entry name" value="FBA_1"/>
    <property type="match status" value="1"/>
</dbReference>
<dbReference type="Proteomes" id="UP000231279">
    <property type="component" value="Unassembled WGS sequence"/>
</dbReference>
<dbReference type="InterPro" id="IPR006527">
    <property type="entry name" value="F-box-assoc_dom_typ1"/>
</dbReference>
<evidence type="ECO:0000259" key="1">
    <source>
        <dbReference type="PROSITE" id="PS50181"/>
    </source>
</evidence>